<evidence type="ECO:0000313" key="3">
    <source>
        <dbReference type="Proteomes" id="UP000480222"/>
    </source>
</evidence>
<dbReference type="InterPro" id="IPR025948">
    <property type="entry name" value="HTH-like_dom"/>
</dbReference>
<organism evidence="2 3">
    <name type="scientific">Corynebacterium diphtheriae</name>
    <dbReference type="NCBI Taxonomy" id="1717"/>
    <lineage>
        <taxon>Bacteria</taxon>
        <taxon>Bacillati</taxon>
        <taxon>Actinomycetota</taxon>
        <taxon>Actinomycetes</taxon>
        <taxon>Mycobacteriales</taxon>
        <taxon>Corynebacteriaceae</taxon>
        <taxon>Corynebacterium</taxon>
    </lineage>
</organism>
<comment type="caution">
    <text evidence="2">The sequence shown here is derived from an EMBL/GenBank/DDBJ whole genome shotgun (WGS) entry which is preliminary data.</text>
</comment>
<dbReference type="PANTHER" id="PTHR46889:SF4">
    <property type="entry name" value="TRANSPOSASE INSO FOR INSERTION SEQUENCE ELEMENT IS911B-RELATED"/>
    <property type="match status" value="1"/>
</dbReference>
<dbReference type="InterPro" id="IPR050900">
    <property type="entry name" value="Transposase_IS3/IS150/IS904"/>
</dbReference>
<reference evidence="2 3" key="1">
    <citation type="submission" date="2020-02" db="EMBL/GenBank/DDBJ databases">
        <authorList>
            <person name="Brisse S."/>
        </authorList>
    </citation>
    <scope>NUCLEOTIDE SEQUENCE [LARGE SCALE GENOMIC DNA]</scope>
    <source>
        <strain evidence="2">CIP107547</strain>
    </source>
</reference>
<dbReference type="Proteomes" id="UP000480222">
    <property type="component" value="Unassembled WGS sequence"/>
</dbReference>
<accession>A0A6J4WF03</accession>
<proteinExistence type="predicted"/>
<evidence type="ECO:0000313" key="2">
    <source>
        <dbReference type="EMBL" id="CAB0583891.1"/>
    </source>
</evidence>
<dbReference type="EMBL" id="CADDAV010000005">
    <property type="protein sequence ID" value="CAB0583891.1"/>
    <property type="molecule type" value="Genomic_DNA"/>
</dbReference>
<dbReference type="PANTHER" id="PTHR46889">
    <property type="entry name" value="TRANSPOSASE INSF FOR INSERTION SEQUENCE IS3B-RELATED"/>
    <property type="match status" value="1"/>
</dbReference>
<evidence type="ECO:0000259" key="1">
    <source>
        <dbReference type="Pfam" id="PF13276"/>
    </source>
</evidence>
<protein>
    <recommendedName>
        <fullName evidence="1">HTH-like domain-containing protein</fullName>
    </recommendedName>
</protein>
<dbReference type="AlphaFoldDB" id="A0A6J4WF03"/>
<name>A0A6J4WF03_CORDP</name>
<gene>
    <name evidence="2" type="ORF">CIP107547_00386</name>
</gene>
<sequence>MADKHVQLKQAIIEVFGRMNRCFGYRRVHAQLRRDGWVVNHKLVYKLMDQLGLKSKVRAKWKYNSYKGTVSKIAKNVLDRRLTPDTSNMVWVSDIRGLVPAFQLVWAHYKHRWSAVNVKERQLL</sequence>
<feature type="domain" description="HTH-like" evidence="1">
    <location>
        <begin position="7"/>
        <end position="60"/>
    </location>
</feature>
<dbReference type="Pfam" id="PF13276">
    <property type="entry name" value="HTH_21"/>
    <property type="match status" value="1"/>
</dbReference>